<dbReference type="InterPro" id="IPR000953">
    <property type="entry name" value="Chromo/chromo_shadow_dom"/>
</dbReference>
<dbReference type="InterPro" id="IPR016197">
    <property type="entry name" value="Chromo-like_dom_sf"/>
</dbReference>
<evidence type="ECO:0000259" key="5">
    <source>
        <dbReference type="PROSITE" id="PS50013"/>
    </source>
</evidence>
<reference evidence="6" key="1">
    <citation type="submission" date="2023-06" db="EMBL/GenBank/DDBJ databases">
        <title>Conoideocrella luteorostrata (Hypocreales: Clavicipitaceae), a potential biocontrol fungus for elongate hemlock scale in United States Christmas tree production areas.</title>
        <authorList>
            <person name="Barrett H."/>
            <person name="Lovett B."/>
            <person name="Macias A.M."/>
            <person name="Stajich J.E."/>
            <person name="Kasson M.T."/>
        </authorList>
    </citation>
    <scope>NUCLEOTIDE SEQUENCE</scope>
    <source>
        <strain evidence="6">ARSEF 14590</strain>
    </source>
</reference>
<evidence type="ECO:0000256" key="3">
    <source>
        <dbReference type="ARBA" id="ARBA00023242"/>
    </source>
</evidence>
<comment type="subcellular location">
    <subcellularLocation>
        <location evidence="1">Nucleus</location>
    </subcellularLocation>
</comment>
<name>A0AAJ0D038_9HYPO</name>
<evidence type="ECO:0000256" key="2">
    <source>
        <dbReference type="ARBA" id="ARBA00011353"/>
    </source>
</evidence>
<comment type="caution">
    <text evidence="6">The sequence shown here is derived from an EMBL/GenBank/DDBJ whole genome shotgun (WGS) entry which is preliminary data.</text>
</comment>
<gene>
    <name evidence="6" type="ORF">QQS21_001109</name>
</gene>
<feature type="region of interest" description="Disordered" evidence="4">
    <location>
        <begin position="402"/>
        <end position="441"/>
    </location>
</feature>
<sequence>MALNSKTQPDAICDEDLSDDLSVSATSAEIDSQDEWAVTEILAEAKVAGQTRYLMKWEGYDLSEASWEPADHLKEELLADWKAAVEQSGSKTVPGFKIRDWREAVNADIRAKYAKHEAKNRKRARLGLSQRDLGYTLQMWMDNVQGPSEGEQSNSDANNGEPASMDGDMSSEDEPLSTRSRAKKRETAAAAQSGIKPPDKLLHARHEQPQTSDCSNSLNRGSPTQSVLDRPAQANTANKSDTSLTKTQPMKRNARAAPKLSVARGFSNTGSNDGASTLNVFVGGKTRKPRGTLLTMASDTKRQPQLFNHRKRRILEKALRDKEGVTPPSQLTPSFFSVAPPITTNSVPEQSLPVIEQNRNLMSPSVPDQLSATKNKTIKRVRWAHDLDGQQQQVDEFDSLFVSEKEDSPGPETTTSTSSKRQGGERIKNHHPSASSPLSNVPPPRQIYKICQFGFDEGLSAKFEFSKLVLNDGYPWSRCFNDQSRLLFSHICTIQDLMSQTGHQTVQDMGDCQGTILACEAGQEMIESVAKRLQVGRFAAICHMDGGSVAIFTPETSQIINLANGLPAPAKDLAYLIFRSDSSSNSMLAPAPLVAYQNSIIGAYSFFLDGMYERPFKNSMVNGLSHNFFLMFPQTAYQKAVMISQWLQQADASCTVRTSLLPGHWSEFLSLDRGTVIFHEDAVWSIRSIPHLAAILHGYYGKIDFWVFSQSGGTLRESDLGSSSVDYRLRQIFQSGLVILITPSFLISQPEQAYNFVKFFWQNYTHHSSIFRLGKLAVCSDIASWLLDLAVEKDKATSQSKESLPDEQKRARAVEALFKCWNLIRQLIDETEDCDHTPFVYAPDVLDGNDEQSLVNWFGSWSLLHNQQFRKFLVLGSGYQTEARLSRNLRPVQFIKSRENVVCGPDNLNRGRLDTQQSAIASTSVVTNTASRIRNFLKDVERGYKDLKFCPIVLYRYPVTNCDSNTDSRLGDITSQFDDYRRWYSFFAQPLFARDRLIPSDRHLPYHKNTSVGLFYTHNSDGGQLSAAHKQQRQWSPWIAIYRPSDLQTKPWTSMELLIWDPNLHGKSSDSFEVYEEELTAPQQELIAFIREETRDLTTALPLERIWIGSRDDFHNSELMDPLDRTLSWIDSLSSSIKQCLPVKGRTLPSRGWKPVYAGAARTTEARPKSPSQTGLDSSSLLSLPTRTVFHAPETSVTGRTTTGRTTTDRNFFQEAVLQNQGLSSIPFTFQPTVKWYETQFVAGRGYQHIHAPTWQSFFSRHKIHDPEKG</sequence>
<feature type="region of interest" description="Disordered" evidence="4">
    <location>
        <begin position="144"/>
        <end position="270"/>
    </location>
</feature>
<dbReference type="SUPFAM" id="SSF54160">
    <property type="entry name" value="Chromo domain-like"/>
    <property type="match status" value="1"/>
</dbReference>
<dbReference type="GO" id="GO:0006338">
    <property type="term" value="P:chromatin remodeling"/>
    <property type="evidence" value="ECO:0007669"/>
    <property type="project" value="UniProtKB-ARBA"/>
</dbReference>
<feature type="compositionally biased region" description="Basic and acidic residues" evidence="4">
    <location>
        <begin position="197"/>
        <end position="208"/>
    </location>
</feature>
<feature type="region of interest" description="Disordered" evidence="4">
    <location>
        <begin position="1161"/>
        <end position="1180"/>
    </location>
</feature>
<dbReference type="AlphaFoldDB" id="A0AAJ0D038"/>
<evidence type="ECO:0000313" key="7">
    <source>
        <dbReference type="Proteomes" id="UP001251528"/>
    </source>
</evidence>
<dbReference type="EMBL" id="JASWJB010000011">
    <property type="protein sequence ID" value="KAK2612829.1"/>
    <property type="molecule type" value="Genomic_DNA"/>
</dbReference>
<feature type="domain" description="Chromo" evidence="5">
    <location>
        <begin position="36"/>
        <end position="74"/>
    </location>
</feature>
<dbReference type="InterPro" id="IPR023780">
    <property type="entry name" value="Chromo_domain"/>
</dbReference>
<evidence type="ECO:0000256" key="1">
    <source>
        <dbReference type="ARBA" id="ARBA00004123"/>
    </source>
</evidence>
<dbReference type="CDD" id="cd18966">
    <property type="entry name" value="chromodomain"/>
    <property type="match status" value="1"/>
</dbReference>
<accession>A0AAJ0D038</accession>
<dbReference type="SMART" id="SM00298">
    <property type="entry name" value="CHROMO"/>
    <property type="match status" value="1"/>
</dbReference>
<keyword evidence="7" id="KW-1185">Reference proteome</keyword>
<dbReference type="PROSITE" id="PS50013">
    <property type="entry name" value="CHROMO_2"/>
    <property type="match status" value="1"/>
</dbReference>
<keyword evidence="3" id="KW-0539">Nucleus</keyword>
<protein>
    <recommendedName>
        <fullName evidence="5">Chromo domain-containing protein</fullName>
    </recommendedName>
</protein>
<proteinExistence type="predicted"/>
<dbReference type="GO" id="GO:0005634">
    <property type="term" value="C:nucleus"/>
    <property type="evidence" value="ECO:0007669"/>
    <property type="project" value="UniProtKB-SubCell"/>
</dbReference>
<dbReference type="InterPro" id="IPR023779">
    <property type="entry name" value="Chromodomain_CS"/>
</dbReference>
<dbReference type="Proteomes" id="UP001251528">
    <property type="component" value="Unassembled WGS sequence"/>
</dbReference>
<organism evidence="6 7">
    <name type="scientific">Conoideocrella luteorostrata</name>
    <dbReference type="NCBI Taxonomy" id="1105319"/>
    <lineage>
        <taxon>Eukaryota</taxon>
        <taxon>Fungi</taxon>
        <taxon>Dikarya</taxon>
        <taxon>Ascomycota</taxon>
        <taxon>Pezizomycotina</taxon>
        <taxon>Sordariomycetes</taxon>
        <taxon>Hypocreomycetidae</taxon>
        <taxon>Hypocreales</taxon>
        <taxon>Clavicipitaceae</taxon>
        <taxon>Conoideocrella</taxon>
    </lineage>
</organism>
<evidence type="ECO:0000256" key="4">
    <source>
        <dbReference type="SAM" id="MobiDB-lite"/>
    </source>
</evidence>
<feature type="compositionally biased region" description="Polar residues" evidence="4">
    <location>
        <begin position="1170"/>
        <end position="1180"/>
    </location>
</feature>
<evidence type="ECO:0000313" key="6">
    <source>
        <dbReference type="EMBL" id="KAK2612829.1"/>
    </source>
</evidence>
<dbReference type="Gene3D" id="2.40.50.40">
    <property type="match status" value="1"/>
</dbReference>
<feature type="compositionally biased region" description="Polar residues" evidence="4">
    <location>
        <begin position="209"/>
        <end position="250"/>
    </location>
</feature>
<comment type="subunit">
    <text evidence="2">Component of the NuA4 histone acetyltransferase complex.</text>
</comment>
<dbReference type="Pfam" id="PF00385">
    <property type="entry name" value="Chromo"/>
    <property type="match status" value="1"/>
</dbReference>
<dbReference type="PROSITE" id="PS00598">
    <property type="entry name" value="CHROMO_1"/>
    <property type="match status" value="1"/>
</dbReference>